<dbReference type="EMBL" id="JBEPTF010000003">
    <property type="protein sequence ID" value="MET4684287.1"/>
    <property type="molecule type" value="Genomic_DNA"/>
</dbReference>
<evidence type="ECO:0000256" key="2">
    <source>
        <dbReference type="SAM" id="Phobius"/>
    </source>
</evidence>
<evidence type="ECO:0000313" key="3">
    <source>
        <dbReference type="EMBL" id="MET4684287.1"/>
    </source>
</evidence>
<reference evidence="3 4" key="1">
    <citation type="submission" date="2024-06" db="EMBL/GenBank/DDBJ databases">
        <title>Sorghum-associated microbial communities from plants grown in Nebraska, USA.</title>
        <authorList>
            <person name="Schachtman D."/>
        </authorList>
    </citation>
    <scope>NUCLEOTIDE SEQUENCE [LARGE SCALE GENOMIC DNA]</scope>
    <source>
        <strain evidence="3 4">2814</strain>
    </source>
</reference>
<dbReference type="Pfam" id="PF03929">
    <property type="entry name" value="PepSY_TM"/>
    <property type="match status" value="1"/>
</dbReference>
<dbReference type="PANTHER" id="PTHR34219">
    <property type="entry name" value="IRON-REGULATED INNER MEMBRANE PROTEIN-RELATED"/>
    <property type="match status" value="1"/>
</dbReference>
<proteinExistence type="predicted"/>
<keyword evidence="4" id="KW-1185">Reference proteome</keyword>
<dbReference type="Proteomes" id="UP001549313">
    <property type="component" value="Unassembled WGS sequence"/>
</dbReference>
<organism evidence="3 4">
    <name type="scientific">Brevundimonas faecalis</name>
    <dbReference type="NCBI Taxonomy" id="947378"/>
    <lineage>
        <taxon>Bacteria</taxon>
        <taxon>Pseudomonadati</taxon>
        <taxon>Pseudomonadota</taxon>
        <taxon>Alphaproteobacteria</taxon>
        <taxon>Caulobacterales</taxon>
        <taxon>Caulobacteraceae</taxon>
        <taxon>Brevundimonas</taxon>
    </lineage>
</organism>
<feature type="transmembrane region" description="Helical" evidence="2">
    <location>
        <begin position="32"/>
        <end position="53"/>
    </location>
</feature>
<evidence type="ECO:0000256" key="1">
    <source>
        <dbReference type="SAM" id="MobiDB-lite"/>
    </source>
</evidence>
<gene>
    <name evidence="3" type="ORF">ABIE19_002224</name>
</gene>
<keyword evidence="2" id="KW-0472">Membrane</keyword>
<feature type="transmembrane region" description="Helical" evidence="2">
    <location>
        <begin position="266"/>
        <end position="287"/>
    </location>
</feature>
<evidence type="ECO:0008006" key="5">
    <source>
        <dbReference type="Google" id="ProtNLM"/>
    </source>
</evidence>
<keyword evidence="2" id="KW-1133">Transmembrane helix</keyword>
<name>A0ABV2RCL2_9CAUL</name>
<protein>
    <recommendedName>
        <fullName evidence="5">Peptidase</fullName>
    </recommendedName>
</protein>
<feature type="region of interest" description="Disordered" evidence="1">
    <location>
        <begin position="505"/>
        <end position="524"/>
    </location>
</feature>
<accession>A0ABV2RCL2</accession>
<dbReference type="RefSeq" id="WP_354089258.1">
    <property type="nucleotide sequence ID" value="NZ_JBEPTF010000003.1"/>
</dbReference>
<comment type="caution">
    <text evidence="3">The sequence shown here is derived from an EMBL/GenBank/DDBJ whole genome shotgun (WGS) entry which is preliminary data.</text>
</comment>
<feature type="transmembrane region" description="Helical" evidence="2">
    <location>
        <begin position="230"/>
        <end position="254"/>
    </location>
</feature>
<evidence type="ECO:0000313" key="4">
    <source>
        <dbReference type="Proteomes" id="UP001549313"/>
    </source>
</evidence>
<dbReference type="PANTHER" id="PTHR34219:SF6">
    <property type="entry name" value="BLR3280 PROTEIN"/>
    <property type="match status" value="1"/>
</dbReference>
<keyword evidence="2" id="KW-0812">Transmembrane</keyword>
<sequence>MRGASLATQGGTPRAPKTRGPLFRALMVIHRYLGVATGVLMTVWCLSGFVMMYQGYPALTEPERLAGLQPLDLHDCCVVPELDPEDAAALSGFRIEMLDGRPILRAAMGRGSAGKTYDLTTGLPFGDIDADMAGRMARRQAEALEIWADPAWVRPIRQDQWTVQFAKRHQPLYQVRFDDPRRSDIYVSGVNGQAFQHTNARERLLGWLGAVPHWLYPTVLRQNGKLWNDVVVWTSVAGSFLTVTGLYVGVVHFGRRRNGRMSPFRGLWFWHHMIGLIFGVLTLTWVFSGLMTMNPWGLLEGGGDRPVRQVLTGEATGEQFRQALTDAARITPDAKTAQLVAVPIAGQVRLAAVHGDGSQVRLAPTGLPDPVTEAEVRSMLAPLKPVSIERLTREDAYYYGRKGDRPALPVWRAVLSDAQKTRVYLDADTGQVRRVVDRDGRWSRWIRNGLHGLDFDGLRTRPIWDLVVLPLLFGVTLVCATGAWMSFRRIGRDISGLSHALTAARTSRRRRSPFPQSPADHERN</sequence>
<feature type="transmembrane region" description="Helical" evidence="2">
    <location>
        <begin position="463"/>
        <end position="487"/>
    </location>
</feature>
<dbReference type="InterPro" id="IPR005625">
    <property type="entry name" value="PepSY-ass_TM"/>
</dbReference>